<evidence type="ECO:0000256" key="10">
    <source>
        <dbReference type="ARBA" id="ARBA00022777"/>
    </source>
</evidence>
<dbReference type="Pfam" id="PF00069">
    <property type="entry name" value="Pkinase"/>
    <property type="match status" value="1"/>
</dbReference>
<evidence type="ECO:0000256" key="15">
    <source>
        <dbReference type="ARBA" id="ARBA00023170"/>
    </source>
</evidence>
<evidence type="ECO:0000313" key="27">
    <source>
        <dbReference type="Proteomes" id="UP001324115"/>
    </source>
</evidence>
<dbReference type="Gene3D" id="2.90.10.10">
    <property type="entry name" value="Bulb-type lectin domain"/>
    <property type="match status" value="1"/>
</dbReference>
<organism evidence="26 27">
    <name type="scientific">Quercus rubra</name>
    <name type="common">Northern red oak</name>
    <name type="synonym">Quercus borealis</name>
    <dbReference type="NCBI Taxonomy" id="3512"/>
    <lineage>
        <taxon>Eukaryota</taxon>
        <taxon>Viridiplantae</taxon>
        <taxon>Streptophyta</taxon>
        <taxon>Embryophyta</taxon>
        <taxon>Tracheophyta</taxon>
        <taxon>Spermatophyta</taxon>
        <taxon>Magnoliopsida</taxon>
        <taxon>eudicotyledons</taxon>
        <taxon>Gunneridae</taxon>
        <taxon>Pentapetalae</taxon>
        <taxon>rosids</taxon>
        <taxon>fabids</taxon>
        <taxon>Fagales</taxon>
        <taxon>Fagaceae</taxon>
        <taxon>Quercus</taxon>
    </lineage>
</organism>
<dbReference type="GO" id="GO:0004674">
    <property type="term" value="F:protein serine/threonine kinase activity"/>
    <property type="evidence" value="ECO:0007669"/>
    <property type="project" value="UniProtKB-KW"/>
</dbReference>
<evidence type="ECO:0000256" key="21">
    <source>
        <dbReference type="SAM" id="Phobius"/>
    </source>
</evidence>
<protein>
    <recommendedName>
        <fullName evidence="19">Receptor-like serine/threonine-protein kinase</fullName>
        <ecNumber evidence="19">2.7.11.1</ecNumber>
    </recommendedName>
</protein>
<dbReference type="InterPro" id="IPR024171">
    <property type="entry name" value="SRK-like_kinase"/>
</dbReference>
<dbReference type="EMBL" id="JAXUIC010000005">
    <property type="protein sequence ID" value="KAK4590369.1"/>
    <property type="molecule type" value="Genomic_DNA"/>
</dbReference>
<keyword evidence="27" id="KW-1185">Reference proteome</keyword>
<feature type="compositionally biased region" description="Polar residues" evidence="20">
    <location>
        <begin position="776"/>
        <end position="797"/>
    </location>
</feature>
<dbReference type="GO" id="GO:0005524">
    <property type="term" value="F:ATP binding"/>
    <property type="evidence" value="ECO:0007669"/>
    <property type="project" value="UniProtKB-KW"/>
</dbReference>
<feature type="domain" description="Bulb-type lectin" evidence="24">
    <location>
        <begin position="34"/>
        <end position="150"/>
    </location>
</feature>
<evidence type="ECO:0000259" key="23">
    <source>
        <dbReference type="PROSITE" id="PS50011"/>
    </source>
</evidence>
<keyword evidence="13 21" id="KW-0472">Membrane</keyword>
<dbReference type="PANTHER" id="PTHR47976:SF115">
    <property type="entry name" value="RECEPTOR-LIKE SERINE_THREONINE-PROTEIN KINASE"/>
    <property type="match status" value="1"/>
</dbReference>
<dbReference type="PROSITE" id="PS50011">
    <property type="entry name" value="PROTEIN_KINASE_DOM"/>
    <property type="match status" value="1"/>
</dbReference>
<dbReference type="FunFam" id="3.30.200.20:FF:000178">
    <property type="entry name" value="serine/threonine-protein kinase PBS1-like"/>
    <property type="match status" value="1"/>
</dbReference>
<evidence type="ECO:0000256" key="8">
    <source>
        <dbReference type="ARBA" id="ARBA00022734"/>
    </source>
</evidence>
<keyword evidence="16" id="KW-0325">Glycoprotein</keyword>
<comment type="caution">
    <text evidence="26">The sequence shown here is derived from an EMBL/GenBank/DDBJ whole genome shotgun (WGS) entry which is preliminary data.</text>
</comment>
<dbReference type="SUPFAM" id="SSF51110">
    <property type="entry name" value="alpha-D-mannose-specific plant lectins"/>
    <property type="match status" value="1"/>
</dbReference>
<dbReference type="InterPro" id="IPR008271">
    <property type="entry name" value="Ser/Thr_kinase_AS"/>
</dbReference>
<dbReference type="InterPro" id="IPR051343">
    <property type="entry name" value="G-type_lectin_kinases/EP1-like"/>
</dbReference>
<dbReference type="InterPro" id="IPR000719">
    <property type="entry name" value="Prot_kinase_dom"/>
</dbReference>
<proteinExistence type="inferred from homology"/>
<dbReference type="CDD" id="cd14066">
    <property type="entry name" value="STKc_IRAK"/>
    <property type="match status" value="1"/>
</dbReference>
<dbReference type="InterPro" id="IPR001480">
    <property type="entry name" value="Bulb-type_lectin_dom"/>
</dbReference>
<evidence type="ECO:0000256" key="5">
    <source>
        <dbReference type="ARBA" id="ARBA00022679"/>
    </source>
</evidence>
<feature type="domain" description="Apple" evidence="25">
    <location>
        <begin position="326"/>
        <end position="407"/>
    </location>
</feature>
<dbReference type="GO" id="GO:0016020">
    <property type="term" value="C:membrane"/>
    <property type="evidence" value="ECO:0007669"/>
    <property type="project" value="UniProtKB-SubCell"/>
</dbReference>
<feature type="transmembrane region" description="Helical" evidence="21">
    <location>
        <begin position="430"/>
        <end position="454"/>
    </location>
</feature>
<dbReference type="Pfam" id="PF01453">
    <property type="entry name" value="B_lectin"/>
    <property type="match status" value="1"/>
</dbReference>
<evidence type="ECO:0000256" key="4">
    <source>
        <dbReference type="ARBA" id="ARBA00022553"/>
    </source>
</evidence>
<evidence type="ECO:0000256" key="6">
    <source>
        <dbReference type="ARBA" id="ARBA00022692"/>
    </source>
</evidence>
<dbReference type="InterPro" id="IPR011009">
    <property type="entry name" value="Kinase-like_dom_sf"/>
</dbReference>
<dbReference type="CDD" id="cd00028">
    <property type="entry name" value="B_lectin"/>
    <property type="match status" value="1"/>
</dbReference>
<dbReference type="PIRSF" id="PIRSF000641">
    <property type="entry name" value="SRK"/>
    <property type="match status" value="1"/>
</dbReference>
<dbReference type="FunFam" id="1.10.510.10:FF:000248">
    <property type="entry name" value="S-receptor-like kinase 5"/>
    <property type="match status" value="1"/>
</dbReference>
<dbReference type="AlphaFoldDB" id="A0AAN7FGB5"/>
<keyword evidence="6 21" id="KW-0812">Transmembrane</keyword>
<dbReference type="Gene3D" id="1.10.510.10">
    <property type="entry name" value="Transferase(Phosphotransferase) domain 1"/>
    <property type="match status" value="1"/>
</dbReference>
<reference evidence="26 27" key="1">
    <citation type="journal article" date="2023" name="G3 (Bethesda)">
        <title>A haplotype-resolved chromosome-scale genome for Quercus rubra L. provides insights into the genetics of adaptive traits for red oak species.</title>
        <authorList>
            <person name="Kapoor B."/>
            <person name="Jenkins J."/>
            <person name="Schmutz J."/>
            <person name="Zhebentyayeva T."/>
            <person name="Kuelheim C."/>
            <person name="Coggeshall M."/>
            <person name="Heim C."/>
            <person name="Lasky J.R."/>
            <person name="Leites L."/>
            <person name="Islam-Faridi N."/>
            <person name="Romero-Severson J."/>
            <person name="DeLeo V.L."/>
            <person name="Lucas S.M."/>
            <person name="Lazic D."/>
            <person name="Gailing O."/>
            <person name="Carlson J."/>
            <person name="Staton M."/>
        </authorList>
    </citation>
    <scope>NUCLEOTIDE SEQUENCE [LARGE SCALE GENOMIC DNA]</scope>
    <source>
        <strain evidence="26">Pseudo-F2</strain>
    </source>
</reference>
<dbReference type="Gene3D" id="3.30.200.20">
    <property type="entry name" value="Phosphorylase Kinase, domain 1"/>
    <property type="match status" value="1"/>
</dbReference>
<keyword evidence="14" id="KW-1015">Disulfide bond</keyword>
<evidence type="ECO:0000259" key="25">
    <source>
        <dbReference type="PROSITE" id="PS50948"/>
    </source>
</evidence>
<dbReference type="PROSITE" id="PS50927">
    <property type="entry name" value="BULB_LECTIN"/>
    <property type="match status" value="1"/>
</dbReference>
<keyword evidence="8" id="KW-0430">Lectin</keyword>
<feature type="chain" id="PRO_5043005114" description="Receptor-like serine/threonine-protein kinase" evidence="22">
    <location>
        <begin position="23"/>
        <end position="818"/>
    </location>
</feature>
<name>A0AAN7FGB5_QUERU</name>
<evidence type="ECO:0000256" key="9">
    <source>
        <dbReference type="ARBA" id="ARBA00022741"/>
    </source>
</evidence>
<feature type="region of interest" description="Disordered" evidence="20">
    <location>
        <begin position="771"/>
        <end position="797"/>
    </location>
</feature>
<evidence type="ECO:0000259" key="24">
    <source>
        <dbReference type="PROSITE" id="PS50927"/>
    </source>
</evidence>
<evidence type="ECO:0000256" key="17">
    <source>
        <dbReference type="ARBA" id="ARBA00047899"/>
    </source>
</evidence>
<evidence type="ECO:0000256" key="3">
    <source>
        <dbReference type="ARBA" id="ARBA00022536"/>
    </source>
</evidence>
<keyword evidence="2 19" id="KW-0723">Serine/threonine-protein kinase</keyword>
<dbReference type="PANTHER" id="PTHR47976">
    <property type="entry name" value="G-TYPE LECTIN S-RECEPTOR-LIKE SERINE/THREONINE-PROTEIN KINASE SD2-5"/>
    <property type="match status" value="1"/>
</dbReference>
<evidence type="ECO:0000256" key="13">
    <source>
        <dbReference type="ARBA" id="ARBA00023136"/>
    </source>
</evidence>
<keyword evidence="4" id="KW-0597">Phosphoprotein</keyword>
<keyword evidence="5 19" id="KW-0808">Transferase</keyword>
<evidence type="ECO:0000256" key="22">
    <source>
        <dbReference type="SAM" id="SignalP"/>
    </source>
</evidence>
<evidence type="ECO:0000256" key="16">
    <source>
        <dbReference type="ARBA" id="ARBA00023180"/>
    </source>
</evidence>
<dbReference type="PROSITE" id="PS50948">
    <property type="entry name" value="PAN"/>
    <property type="match status" value="1"/>
</dbReference>
<dbReference type="InterPro" id="IPR036426">
    <property type="entry name" value="Bulb-type_lectin_dom_sf"/>
</dbReference>
<dbReference type="Proteomes" id="UP001324115">
    <property type="component" value="Unassembled WGS sequence"/>
</dbReference>
<dbReference type="InterPro" id="IPR003609">
    <property type="entry name" value="Pan_app"/>
</dbReference>
<evidence type="ECO:0000313" key="26">
    <source>
        <dbReference type="EMBL" id="KAK4590369.1"/>
    </source>
</evidence>
<keyword evidence="12 21" id="KW-1133">Transmembrane helix</keyword>
<evidence type="ECO:0000256" key="20">
    <source>
        <dbReference type="SAM" id="MobiDB-lite"/>
    </source>
</evidence>
<dbReference type="GO" id="GO:0030246">
    <property type="term" value="F:carbohydrate binding"/>
    <property type="evidence" value="ECO:0007669"/>
    <property type="project" value="UniProtKB-KW"/>
</dbReference>
<dbReference type="SMART" id="SM00108">
    <property type="entry name" value="B_lectin"/>
    <property type="match status" value="1"/>
</dbReference>
<gene>
    <name evidence="26" type="ORF">RGQ29_020788</name>
</gene>
<dbReference type="SMART" id="SM00220">
    <property type="entry name" value="S_TKc"/>
    <property type="match status" value="1"/>
</dbReference>
<evidence type="ECO:0000256" key="14">
    <source>
        <dbReference type="ARBA" id="ARBA00023157"/>
    </source>
</evidence>
<evidence type="ECO:0000256" key="11">
    <source>
        <dbReference type="ARBA" id="ARBA00022840"/>
    </source>
</evidence>
<keyword evidence="7 22" id="KW-0732">Signal</keyword>
<evidence type="ECO:0000256" key="1">
    <source>
        <dbReference type="ARBA" id="ARBA00004479"/>
    </source>
</evidence>
<dbReference type="PROSITE" id="PS00108">
    <property type="entry name" value="PROTEIN_KINASE_ST"/>
    <property type="match status" value="1"/>
</dbReference>
<comment type="similarity">
    <text evidence="19">Belongs to the protein kinase superfamily. Ser/Thr protein kinase family.</text>
</comment>
<sequence>MDLFQFRALCFYFILMLQTCIAITQNIGQIYPGFNTSQMVYVENYGLFLLSNNSVFAFGFKNSQDVTKFALVVIHINTSKVVWTANTGSMVTSSDNFVFGNDGNVYLESTNGVIWSTNTIGERATAMELQDSGNLALLGDNGRILWQSFSHPTDTLLLNQEFFEGMQLKSSPNCNNLSQYLEIKSGNLVLYAGYKTPQIYWSIANDSRISSNNVSGKVYSASLMSNSWNFYDQRGALLWQFTFSNHFEPNAMWAAVLGSDGSISFYNFQMGNSVTPEAYRIPQSSCSIPEPCNPYYVCYLSNQCQCQCPSVLSLQLNCKPQIISTCYSSKGSGDLLYVGEKLDYFAVGFVTPFLKSDINACKQACLQNCSCLVLFFESSSGNCFLFDQIGSLRRASSAGYVSYVKVLSNGSNGDGRQSPERGKSREVSHILIIVIIVTATILIIVGLIFLAFYYDRKNKILLEPSQDDLEDDTLLDSLSGMPVRFSYSDLHEATNNFSIKLGEGGFCSVYLGVFPDGTLLAVKQMEAIGQGMKEFRAEVGLIGSIHHVHLVQLKGFCAEGPHRLLVYEYLGKGSLDRWIFKNNEGDPMLDWNTRFDIAVGTAKGLAYLLEECEVKIVHCDIKPENVLLDDNFSAKVSDFGLAKLMDREQSLVCTQLRGTRGYLAPEWIFDHAISEKSDVYSYGMLLLEIIRGRKNYEPRQSSDKVYLPTYAFKMREEEKLKEILDPELKTDENDERVITAIKVALWCIQEDMHLRPAMTKVVQMLEGHCSVPQPPTSSKLDSPSSFAKSNSEASNSTSRMINYYSDAHLSSVQISGPR</sequence>
<dbReference type="EC" id="2.7.11.1" evidence="19"/>
<keyword evidence="10 19" id="KW-0418">Kinase</keyword>
<feature type="signal peptide" evidence="22">
    <location>
        <begin position="1"/>
        <end position="22"/>
    </location>
</feature>
<evidence type="ECO:0000256" key="2">
    <source>
        <dbReference type="ARBA" id="ARBA00022527"/>
    </source>
</evidence>
<evidence type="ECO:0000256" key="12">
    <source>
        <dbReference type="ARBA" id="ARBA00022989"/>
    </source>
</evidence>
<feature type="domain" description="Protein kinase" evidence="23">
    <location>
        <begin position="495"/>
        <end position="771"/>
    </location>
</feature>
<keyword evidence="3" id="KW-0245">EGF-like domain</keyword>
<evidence type="ECO:0000256" key="18">
    <source>
        <dbReference type="ARBA" id="ARBA00048679"/>
    </source>
</evidence>
<comment type="catalytic activity">
    <reaction evidence="18 19">
        <text>L-seryl-[protein] + ATP = O-phospho-L-seryl-[protein] + ADP + H(+)</text>
        <dbReference type="Rhea" id="RHEA:17989"/>
        <dbReference type="Rhea" id="RHEA-COMP:9863"/>
        <dbReference type="Rhea" id="RHEA-COMP:11604"/>
        <dbReference type="ChEBI" id="CHEBI:15378"/>
        <dbReference type="ChEBI" id="CHEBI:29999"/>
        <dbReference type="ChEBI" id="CHEBI:30616"/>
        <dbReference type="ChEBI" id="CHEBI:83421"/>
        <dbReference type="ChEBI" id="CHEBI:456216"/>
        <dbReference type="EC" id="2.7.11.1"/>
    </reaction>
</comment>
<accession>A0AAN7FGB5</accession>
<dbReference type="SUPFAM" id="SSF56112">
    <property type="entry name" value="Protein kinase-like (PK-like)"/>
    <property type="match status" value="1"/>
</dbReference>
<comment type="subcellular location">
    <subcellularLocation>
        <location evidence="1">Membrane</location>
        <topology evidence="1">Single-pass type I membrane protein</topology>
    </subcellularLocation>
</comment>
<keyword evidence="15" id="KW-0675">Receptor</keyword>
<evidence type="ECO:0000256" key="7">
    <source>
        <dbReference type="ARBA" id="ARBA00022729"/>
    </source>
</evidence>
<keyword evidence="11 19" id="KW-0067">ATP-binding</keyword>
<comment type="catalytic activity">
    <reaction evidence="17 19">
        <text>L-threonyl-[protein] + ATP = O-phospho-L-threonyl-[protein] + ADP + H(+)</text>
        <dbReference type="Rhea" id="RHEA:46608"/>
        <dbReference type="Rhea" id="RHEA-COMP:11060"/>
        <dbReference type="Rhea" id="RHEA-COMP:11605"/>
        <dbReference type="ChEBI" id="CHEBI:15378"/>
        <dbReference type="ChEBI" id="CHEBI:30013"/>
        <dbReference type="ChEBI" id="CHEBI:30616"/>
        <dbReference type="ChEBI" id="CHEBI:61977"/>
        <dbReference type="ChEBI" id="CHEBI:456216"/>
        <dbReference type="EC" id="2.7.11.1"/>
    </reaction>
</comment>
<evidence type="ECO:0000256" key="19">
    <source>
        <dbReference type="PIRNR" id="PIRNR000641"/>
    </source>
</evidence>
<keyword evidence="9 19" id="KW-0547">Nucleotide-binding</keyword>